<gene>
    <name evidence="1" type="ORF">GGX14DRAFT_480219</name>
</gene>
<accession>A0AAD6XZP8</accession>
<name>A0AAD6XZP8_9AGAR</name>
<dbReference type="AlphaFoldDB" id="A0AAD6XZP8"/>
<protein>
    <submittedName>
        <fullName evidence="1">Uncharacterized protein</fullName>
    </submittedName>
</protein>
<organism evidence="1 2">
    <name type="scientific">Mycena pura</name>
    <dbReference type="NCBI Taxonomy" id="153505"/>
    <lineage>
        <taxon>Eukaryota</taxon>
        <taxon>Fungi</taxon>
        <taxon>Dikarya</taxon>
        <taxon>Basidiomycota</taxon>
        <taxon>Agaricomycotina</taxon>
        <taxon>Agaricomycetes</taxon>
        <taxon>Agaricomycetidae</taxon>
        <taxon>Agaricales</taxon>
        <taxon>Marasmiineae</taxon>
        <taxon>Mycenaceae</taxon>
        <taxon>Mycena</taxon>
    </lineage>
</organism>
<sequence length="447" mass="49619">MHLNSLRARFEDVTELFSRRDVAVPRDRRRLVRDLRIVLPRLVQDVQARGVARPEQKMLSTLGILVETMYADPDDPASEADLQNSKVVAEGFSSNQFIDWPMEYPRIVVELLNASFIAGVAPYKLISTCEEILPTVASLSGERLLALSSLAGGPDALPISLRGCLDTNTLTDLDVLVRCALRLFPLLEPASFLPTLYWYLSRRVFSADIFGKTFVDCDFEDLAAAVRRDSRTGASISGTMLCGIATLCLWRREFARQVDCASVLDALETSPQVHTHPAYVTVKVIFSTAMMAQTMEKGRPGRESEEKQPRFQHTLNALTSSATDRCCAEVVHFLSTCACTPPDEIPYKAQATVEYLCSSWTPGVPLEAHVQLALARAVCGLVECTRLRERENPHPHRKVIVAIVKTLLGTLGACITDQESLGVMKETMAVFREKLELDNRFDDLQSG</sequence>
<evidence type="ECO:0000313" key="1">
    <source>
        <dbReference type="EMBL" id="KAJ7192357.1"/>
    </source>
</evidence>
<keyword evidence="2" id="KW-1185">Reference proteome</keyword>
<comment type="caution">
    <text evidence="1">The sequence shown here is derived from an EMBL/GenBank/DDBJ whole genome shotgun (WGS) entry which is preliminary data.</text>
</comment>
<reference evidence="1" key="1">
    <citation type="submission" date="2023-03" db="EMBL/GenBank/DDBJ databases">
        <title>Massive genome expansion in bonnet fungi (Mycena s.s.) driven by repeated elements and novel gene families across ecological guilds.</title>
        <authorList>
            <consortium name="Lawrence Berkeley National Laboratory"/>
            <person name="Harder C.B."/>
            <person name="Miyauchi S."/>
            <person name="Viragh M."/>
            <person name="Kuo A."/>
            <person name="Thoen E."/>
            <person name="Andreopoulos B."/>
            <person name="Lu D."/>
            <person name="Skrede I."/>
            <person name="Drula E."/>
            <person name="Henrissat B."/>
            <person name="Morin E."/>
            <person name="Kohler A."/>
            <person name="Barry K."/>
            <person name="LaButti K."/>
            <person name="Morin E."/>
            <person name="Salamov A."/>
            <person name="Lipzen A."/>
            <person name="Mereny Z."/>
            <person name="Hegedus B."/>
            <person name="Baldrian P."/>
            <person name="Stursova M."/>
            <person name="Weitz H."/>
            <person name="Taylor A."/>
            <person name="Grigoriev I.V."/>
            <person name="Nagy L.G."/>
            <person name="Martin F."/>
            <person name="Kauserud H."/>
        </authorList>
    </citation>
    <scope>NUCLEOTIDE SEQUENCE</scope>
    <source>
        <strain evidence="1">9144</strain>
    </source>
</reference>
<dbReference type="EMBL" id="JARJCW010000121">
    <property type="protein sequence ID" value="KAJ7192357.1"/>
    <property type="molecule type" value="Genomic_DNA"/>
</dbReference>
<proteinExistence type="predicted"/>
<evidence type="ECO:0000313" key="2">
    <source>
        <dbReference type="Proteomes" id="UP001219525"/>
    </source>
</evidence>
<dbReference type="Proteomes" id="UP001219525">
    <property type="component" value="Unassembled WGS sequence"/>
</dbReference>